<sequence>MRAPVLILNKNSQETCQLDLGLMPLDHKKESREKILWTCAFGKHAGSFIHIVVPNEKDEGLRQKMNNSLFLCKKTMKELGVNYEVNLLAGRVFQSNGIALAHTWEKQPGLCIITLSRYLNFFHYLFGFFMEKDLFNTQGIPVLLINPREDLYVPCV</sequence>
<reference evidence="1 2" key="1">
    <citation type="submission" date="2016-10" db="EMBL/GenBank/DDBJ databases">
        <authorList>
            <person name="de Groot N.N."/>
        </authorList>
    </citation>
    <scope>NUCLEOTIDE SEQUENCE [LARGE SCALE GENOMIC DNA]</scope>
    <source>
        <strain evidence="1">MBHS1</strain>
    </source>
</reference>
<accession>A0A1H6F5J7</accession>
<evidence type="ECO:0000313" key="2">
    <source>
        <dbReference type="Proteomes" id="UP000236724"/>
    </source>
</evidence>
<dbReference type="EMBL" id="FMSV02000259">
    <property type="protein sequence ID" value="SEH05447.1"/>
    <property type="molecule type" value="Genomic_DNA"/>
</dbReference>
<dbReference type="Proteomes" id="UP000236724">
    <property type="component" value="Unassembled WGS sequence"/>
</dbReference>
<gene>
    <name evidence="1" type="ORF">MBHS_01300</name>
</gene>
<evidence type="ECO:0000313" key="1">
    <source>
        <dbReference type="EMBL" id="SEH05447.1"/>
    </source>
</evidence>
<name>A0A1H6F5J7_9GAMM</name>
<organism evidence="1 2">
    <name type="scientific">Candidatus Venteria ishoeyi</name>
    <dbReference type="NCBI Taxonomy" id="1899563"/>
    <lineage>
        <taxon>Bacteria</taxon>
        <taxon>Pseudomonadati</taxon>
        <taxon>Pseudomonadota</taxon>
        <taxon>Gammaproteobacteria</taxon>
        <taxon>Thiotrichales</taxon>
        <taxon>Thiotrichaceae</taxon>
        <taxon>Venteria</taxon>
    </lineage>
</organism>
<proteinExistence type="predicted"/>
<evidence type="ECO:0008006" key="3">
    <source>
        <dbReference type="Google" id="ProtNLM"/>
    </source>
</evidence>
<protein>
    <recommendedName>
        <fullName evidence="3">Universal stress protein family protein</fullName>
    </recommendedName>
</protein>
<dbReference type="AlphaFoldDB" id="A0A1H6F5J7"/>
<keyword evidence="2" id="KW-1185">Reference proteome</keyword>